<proteinExistence type="inferred from homology"/>
<dbReference type="PANTHER" id="PTHR30106">
    <property type="entry name" value="INNER MEMBRANE PROTEIN YEIH-RELATED"/>
    <property type="match status" value="1"/>
</dbReference>
<sequence>MIGLKQKWKGLLLCLVIALPSWFLGKLFPIVGGAVIAILAGMVLTGFIRHKEALEPGIKFTSKKILQWAVILLGFGMNLSVVLETGKQSLPIIISTITTSLIIAYALHKAMNIPSKISTLVGVGSSICGGSAIAATAPVIDADDEEVAQAISVIFFFNVLAAILFPAFGKMLGFDTMSGNAFGVFAGTAINDTSSVTAAASTWDGMWNLGSATLDKAVTVKLTRTLAIIPITLFLAFIRTRNEEKSDRAQGQSVSFKDIFPFFILYFMAASILTTIALNAGVPMAFFQPIKELSKFFIVLAMAAIGLNTNLVKLIKTGGKPIFMGACCWAGITAVSLGLQSILGIW</sequence>
<evidence type="ECO:0000256" key="6">
    <source>
        <dbReference type="ARBA" id="ARBA00023136"/>
    </source>
</evidence>
<feature type="transmembrane region" description="Helical" evidence="7">
    <location>
        <begin position="7"/>
        <end position="24"/>
    </location>
</feature>
<dbReference type="Proteomes" id="UP001454086">
    <property type="component" value="Unassembled WGS sequence"/>
</dbReference>
<feature type="transmembrane region" description="Helical" evidence="7">
    <location>
        <begin position="146"/>
        <end position="169"/>
    </location>
</feature>
<evidence type="ECO:0000313" key="9">
    <source>
        <dbReference type="Proteomes" id="UP001454086"/>
    </source>
</evidence>
<keyword evidence="9" id="KW-1185">Reference proteome</keyword>
<evidence type="ECO:0000256" key="1">
    <source>
        <dbReference type="ARBA" id="ARBA00004651"/>
    </source>
</evidence>
<evidence type="ECO:0000256" key="3">
    <source>
        <dbReference type="ARBA" id="ARBA00022475"/>
    </source>
</evidence>
<keyword evidence="3" id="KW-1003">Cell membrane</keyword>
<comment type="caution">
    <text evidence="8">The sequence shown here is derived from an EMBL/GenBank/DDBJ whole genome shotgun (WGS) entry which is preliminary data.</text>
</comment>
<dbReference type="RefSeq" id="WP_040380199.1">
    <property type="nucleotide sequence ID" value="NZ_JBBMFM010000070.1"/>
</dbReference>
<organism evidence="8 9">
    <name type="scientific">Enterocloster hominis</name>
    <name type="common">ex Hitch et al. 2024</name>
    <dbReference type="NCBI Taxonomy" id="1917870"/>
    <lineage>
        <taxon>Bacteria</taxon>
        <taxon>Bacillati</taxon>
        <taxon>Bacillota</taxon>
        <taxon>Clostridia</taxon>
        <taxon>Lachnospirales</taxon>
        <taxon>Lachnospiraceae</taxon>
        <taxon>Enterocloster</taxon>
    </lineage>
</organism>
<feature type="transmembrane region" description="Helical" evidence="7">
    <location>
        <begin position="89"/>
        <end position="107"/>
    </location>
</feature>
<dbReference type="Pfam" id="PF03601">
    <property type="entry name" value="Cons_hypoth698"/>
    <property type="match status" value="1"/>
</dbReference>
<evidence type="ECO:0000256" key="4">
    <source>
        <dbReference type="ARBA" id="ARBA00022692"/>
    </source>
</evidence>
<keyword evidence="6 7" id="KW-0472">Membrane</keyword>
<feature type="transmembrane region" description="Helical" evidence="7">
    <location>
        <begin position="65"/>
        <end position="83"/>
    </location>
</feature>
<dbReference type="PANTHER" id="PTHR30106:SF1">
    <property type="entry name" value="UPF0324 MEMBRANE PROTEIN FN0533"/>
    <property type="match status" value="1"/>
</dbReference>
<accession>A0ABV1D8C9</accession>
<reference evidence="8 9" key="1">
    <citation type="submission" date="2024-03" db="EMBL/GenBank/DDBJ databases">
        <title>Human intestinal bacterial collection.</title>
        <authorList>
            <person name="Pauvert C."/>
            <person name="Hitch T.C.A."/>
            <person name="Clavel T."/>
        </authorList>
    </citation>
    <scope>NUCLEOTIDE SEQUENCE [LARGE SCALE GENOMIC DNA]</scope>
    <source>
        <strain evidence="8 9">CLA-SR-H021</strain>
    </source>
</reference>
<evidence type="ECO:0000313" key="8">
    <source>
        <dbReference type="EMBL" id="MEQ2426650.1"/>
    </source>
</evidence>
<comment type="similarity">
    <text evidence="2">Belongs to the UPF0324 family.</text>
</comment>
<evidence type="ECO:0000256" key="5">
    <source>
        <dbReference type="ARBA" id="ARBA00022989"/>
    </source>
</evidence>
<feature type="transmembrane region" description="Helical" evidence="7">
    <location>
        <begin position="296"/>
        <end position="315"/>
    </location>
</feature>
<keyword evidence="5 7" id="KW-1133">Transmembrane helix</keyword>
<dbReference type="EMBL" id="JBBMFM010000070">
    <property type="protein sequence ID" value="MEQ2426650.1"/>
    <property type="molecule type" value="Genomic_DNA"/>
</dbReference>
<name>A0ABV1D8C9_9FIRM</name>
<keyword evidence="4 7" id="KW-0812">Transmembrane</keyword>
<gene>
    <name evidence="8" type="ORF">WMQ36_16900</name>
</gene>
<protein>
    <submittedName>
        <fullName evidence="8">YeiH family protein</fullName>
    </submittedName>
</protein>
<feature type="transmembrane region" description="Helical" evidence="7">
    <location>
        <begin position="259"/>
        <end position="284"/>
    </location>
</feature>
<feature type="transmembrane region" description="Helical" evidence="7">
    <location>
        <begin position="322"/>
        <end position="343"/>
    </location>
</feature>
<feature type="transmembrane region" description="Helical" evidence="7">
    <location>
        <begin position="222"/>
        <end position="238"/>
    </location>
</feature>
<evidence type="ECO:0000256" key="7">
    <source>
        <dbReference type="SAM" id="Phobius"/>
    </source>
</evidence>
<feature type="transmembrane region" description="Helical" evidence="7">
    <location>
        <begin position="119"/>
        <end position="140"/>
    </location>
</feature>
<evidence type="ECO:0000256" key="2">
    <source>
        <dbReference type="ARBA" id="ARBA00007977"/>
    </source>
</evidence>
<comment type="subcellular location">
    <subcellularLocation>
        <location evidence="1">Cell membrane</location>
        <topology evidence="1">Multi-pass membrane protein</topology>
    </subcellularLocation>
</comment>
<dbReference type="InterPro" id="IPR018383">
    <property type="entry name" value="UPF0324_pro"/>
</dbReference>